<name>A0A6C2C9V9_9LACO</name>
<keyword evidence="1" id="KW-1133">Transmembrane helix</keyword>
<reference evidence="2 3" key="1">
    <citation type="submission" date="2019-01" db="EMBL/GenBank/DDBJ databases">
        <title>Weissella sp. nov., a novel lactic acid bacterium isolated from animal feces.</title>
        <authorList>
            <person name="Wang L.-T."/>
        </authorList>
    </citation>
    <scope>NUCLEOTIDE SEQUENCE [LARGE SCALE GENOMIC DNA]</scope>
    <source>
        <strain evidence="2 3">8H-2</strain>
    </source>
</reference>
<dbReference type="Proteomes" id="UP000371977">
    <property type="component" value="Unassembled WGS sequence"/>
</dbReference>
<sequence length="83" mass="9579">MPKSWDEWAAFAGVAGLALTILGLLFKQYIGIPIANLTTEFKENNRVHMKRFDSIDEKLNEHNVQLSIHHTQINNLMKEENDE</sequence>
<keyword evidence="1" id="KW-0472">Membrane</keyword>
<protein>
    <submittedName>
        <fullName evidence="2">Uncharacterized protein</fullName>
    </submittedName>
</protein>
<dbReference type="RefSeq" id="WP_148621811.1">
    <property type="nucleotide sequence ID" value="NZ_SDGZ01000004.1"/>
</dbReference>
<feature type="transmembrane region" description="Helical" evidence="1">
    <location>
        <begin position="6"/>
        <end position="26"/>
    </location>
</feature>
<keyword evidence="3" id="KW-1185">Reference proteome</keyword>
<evidence type="ECO:0000256" key="1">
    <source>
        <dbReference type="SAM" id="Phobius"/>
    </source>
</evidence>
<keyword evidence="1" id="KW-0812">Transmembrane</keyword>
<dbReference type="OrthoDB" id="2146358at2"/>
<accession>A0A6C2C9V9</accession>
<evidence type="ECO:0000313" key="2">
    <source>
        <dbReference type="EMBL" id="TYC50901.1"/>
    </source>
</evidence>
<comment type="caution">
    <text evidence="2">The sequence shown here is derived from an EMBL/GenBank/DDBJ whole genome shotgun (WGS) entry which is preliminary data.</text>
</comment>
<gene>
    <name evidence="2" type="ORF">ESZ50_01405</name>
</gene>
<dbReference type="EMBL" id="SDGZ01000004">
    <property type="protein sequence ID" value="TYC50901.1"/>
    <property type="molecule type" value="Genomic_DNA"/>
</dbReference>
<dbReference type="AlphaFoldDB" id="A0A6C2C9V9"/>
<evidence type="ECO:0000313" key="3">
    <source>
        <dbReference type="Proteomes" id="UP000371977"/>
    </source>
</evidence>
<organism evidence="2 3">
    <name type="scientific">Weissella muntiaci</name>
    <dbReference type="NCBI Taxonomy" id="2508881"/>
    <lineage>
        <taxon>Bacteria</taxon>
        <taxon>Bacillati</taxon>
        <taxon>Bacillota</taxon>
        <taxon>Bacilli</taxon>
        <taxon>Lactobacillales</taxon>
        <taxon>Lactobacillaceae</taxon>
        <taxon>Weissella</taxon>
    </lineage>
</organism>
<proteinExistence type="predicted"/>